<dbReference type="InterPro" id="IPR037138">
    <property type="entry name" value="His_deacetylse_dom_sf"/>
</dbReference>
<dbReference type="GO" id="GO:0040029">
    <property type="term" value="P:epigenetic regulation of gene expression"/>
    <property type="evidence" value="ECO:0007669"/>
    <property type="project" value="TreeGrafter"/>
</dbReference>
<dbReference type="PANTHER" id="PTHR10625:SF10">
    <property type="entry name" value="HISTONE DEACETYLASE HDAC1"/>
    <property type="match status" value="1"/>
</dbReference>
<dbReference type="RefSeq" id="WP_147663030.1">
    <property type="nucleotide sequence ID" value="NZ_CP042905.2"/>
</dbReference>
<dbReference type="InterPro" id="IPR023696">
    <property type="entry name" value="Ureohydrolase_dom_sf"/>
</dbReference>
<protein>
    <submittedName>
        <fullName evidence="2">Histone deacetylase family protein</fullName>
    </submittedName>
</protein>
<dbReference type="Pfam" id="PF00850">
    <property type="entry name" value="Hist_deacetyl"/>
    <property type="match status" value="1"/>
</dbReference>
<dbReference type="GO" id="GO:0004407">
    <property type="term" value="F:histone deacetylase activity"/>
    <property type="evidence" value="ECO:0007669"/>
    <property type="project" value="TreeGrafter"/>
</dbReference>
<dbReference type="PRINTS" id="PR01270">
    <property type="entry name" value="HDASUPER"/>
</dbReference>
<dbReference type="GeneID" id="41329969"/>
<dbReference type="InterPro" id="IPR023801">
    <property type="entry name" value="His_deacetylse_dom"/>
</dbReference>
<dbReference type="KEGG" id="psyt:DSAG12_01980"/>
<dbReference type="PANTHER" id="PTHR10625">
    <property type="entry name" value="HISTONE DEACETYLASE HDAC1-RELATED"/>
    <property type="match status" value="1"/>
</dbReference>
<reference evidence="2 3" key="2">
    <citation type="journal article" date="2024" name="Int. J. Syst. Evol. Microbiol.">
        <title>Promethearchaeum syntrophicum gen. nov., sp. nov., an anaerobic, obligately syntrophic archaeon, the first isolate of the lineage 'Asgard' archaea, and proposal of the new archaeal phylum Promethearchaeota phyl. nov. and kingdom Promethearchaeati regn. nov.</title>
        <authorList>
            <person name="Imachi H."/>
            <person name="Nobu M.K."/>
            <person name="Kato S."/>
            <person name="Takaki Y."/>
            <person name="Miyazaki M."/>
            <person name="Miyata M."/>
            <person name="Ogawara M."/>
            <person name="Saito Y."/>
            <person name="Sakai S."/>
            <person name="Tahara Y.O."/>
            <person name="Takano Y."/>
            <person name="Tasumi E."/>
            <person name="Uematsu K."/>
            <person name="Yoshimura T."/>
            <person name="Itoh T."/>
            <person name="Ohkuma M."/>
            <person name="Takai K."/>
        </authorList>
    </citation>
    <scope>NUCLEOTIDE SEQUENCE [LARGE SCALE GENOMIC DNA]</scope>
    <source>
        <strain evidence="2 3">MK-D1</strain>
    </source>
</reference>
<dbReference type="InterPro" id="IPR000286">
    <property type="entry name" value="HDACs"/>
</dbReference>
<dbReference type="OrthoDB" id="147549at2157"/>
<keyword evidence="3" id="KW-1185">Reference proteome</keyword>
<dbReference type="Gene3D" id="3.40.800.20">
    <property type="entry name" value="Histone deacetylase domain"/>
    <property type="match status" value="1"/>
</dbReference>
<accession>A0A5B9DAV4</accession>
<proteinExistence type="predicted"/>
<dbReference type="EMBL" id="CP042905">
    <property type="protein sequence ID" value="QEE16151.1"/>
    <property type="molecule type" value="Genomic_DNA"/>
</dbReference>
<dbReference type="Proteomes" id="UP000321408">
    <property type="component" value="Chromosome"/>
</dbReference>
<name>A0A5B9DAV4_9ARCH</name>
<gene>
    <name evidence="2" type="ORF">DSAG12_01980</name>
</gene>
<dbReference type="CDD" id="cd09992">
    <property type="entry name" value="HDAC_classII"/>
    <property type="match status" value="1"/>
</dbReference>
<organism evidence="2 3">
    <name type="scientific">Promethearchaeum syntrophicum</name>
    <dbReference type="NCBI Taxonomy" id="2594042"/>
    <lineage>
        <taxon>Archaea</taxon>
        <taxon>Promethearchaeati</taxon>
        <taxon>Promethearchaeota</taxon>
        <taxon>Promethearchaeia</taxon>
        <taxon>Promethearchaeales</taxon>
        <taxon>Promethearchaeaceae</taxon>
        <taxon>Promethearchaeum</taxon>
    </lineage>
</organism>
<dbReference type="SUPFAM" id="SSF52768">
    <property type="entry name" value="Arginase/deacetylase"/>
    <property type="match status" value="1"/>
</dbReference>
<evidence type="ECO:0000313" key="3">
    <source>
        <dbReference type="Proteomes" id="UP000321408"/>
    </source>
</evidence>
<evidence type="ECO:0000313" key="2">
    <source>
        <dbReference type="EMBL" id="QEE16151.1"/>
    </source>
</evidence>
<sequence>MKNVGIVYQDIYAKHDTGNHPECADRVINTIKRLKENQMYGDNRIAHFKKIDPRKVSLDQIRWSHSNSLINKVNAAVETTIKKNSHVYIDGDTVASPATFDAALYATGGNFAAIDAIFSGEIDRGFALCRPPGHHSNKDYARGFCIFNNIALSVEYLTRVKKLNRVVIVDFDAHAGNGTEEIFYSGLEQGELLFFSIHQHPNTLYPGTCFVDDIGKGKQQGKIVNITLAPYSGQKSIELAFEQIIMPMLREFQPEFILCSAGFDAHHNDPLTNLGFMDQTYSYIIHELGRISDEFAKGRIQCTLEGGYNIKHLGNSITNVLNSLADDNPIFKETDDFSIRQKAEILEYTENKLIPQLKAILAPYWKAFH</sequence>
<feature type="domain" description="Histone deacetylase" evidence="1">
    <location>
        <begin position="20"/>
        <end position="323"/>
    </location>
</feature>
<dbReference type="AlphaFoldDB" id="A0A5B9DAV4"/>
<evidence type="ECO:0000259" key="1">
    <source>
        <dbReference type="Pfam" id="PF00850"/>
    </source>
</evidence>
<reference evidence="2 3" key="1">
    <citation type="journal article" date="2020" name="Nature">
        <title>Isolation of an archaeon at the prokaryote-eukaryote interface.</title>
        <authorList>
            <person name="Imachi H."/>
            <person name="Nobu M.K."/>
            <person name="Nakahara N."/>
            <person name="Morono Y."/>
            <person name="Ogawara M."/>
            <person name="Takaki Y."/>
            <person name="Takano Y."/>
            <person name="Uematsu K."/>
            <person name="Ikuta T."/>
            <person name="Ito M."/>
            <person name="Matsui Y."/>
            <person name="Miyazaki M."/>
            <person name="Murata K."/>
            <person name="Saito Y."/>
            <person name="Sakai S."/>
            <person name="Song C."/>
            <person name="Tasumi E."/>
            <person name="Yamanaka Y."/>
            <person name="Yamaguchi T."/>
            <person name="Kamagata Y."/>
            <person name="Tamaki H."/>
            <person name="Takai K."/>
        </authorList>
    </citation>
    <scope>NUCLEOTIDE SEQUENCE [LARGE SCALE GENOMIC DNA]</scope>
    <source>
        <strain evidence="2 3">MK-D1</strain>
    </source>
</reference>